<dbReference type="InterPro" id="IPR003838">
    <property type="entry name" value="ABC3_permease_C"/>
</dbReference>
<dbReference type="InterPro" id="IPR050250">
    <property type="entry name" value="Macrolide_Exporter_MacB"/>
</dbReference>
<dbReference type="PANTHER" id="PTHR30572">
    <property type="entry name" value="MEMBRANE COMPONENT OF TRANSPORTER-RELATED"/>
    <property type="match status" value="1"/>
</dbReference>
<keyword evidence="2" id="KW-1003">Cell membrane</keyword>
<keyword evidence="10" id="KW-1185">Reference proteome</keyword>
<comment type="caution">
    <text evidence="9">The sequence shown here is derived from an EMBL/GenBank/DDBJ whole genome shotgun (WGS) entry which is preliminary data.</text>
</comment>
<evidence type="ECO:0000256" key="2">
    <source>
        <dbReference type="ARBA" id="ARBA00022475"/>
    </source>
</evidence>
<evidence type="ECO:0000313" key="10">
    <source>
        <dbReference type="Proteomes" id="UP001620339"/>
    </source>
</evidence>
<protein>
    <submittedName>
        <fullName evidence="9">ABC transporter permease</fullName>
    </submittedName>
</protein>
<dbReference type="Pfam" id="PF12704">
    <property type="entry name" value="MacB_PCD"/>
    <property type="match status" value="1"/>
</dbReference>
<keyword evidence="5 6" id="KW-0472">Membrane</keyword>
<feature type="transmembrane region" description="Helical" evidence="6">
    <location>
        <begin position="406"/>
        <end position="429"/>
    </location>
</feature>
<evidence type="ECO:0000256" key="6">
    <source>
        <dbReference type="SAM" id="Phobius"/>
    </source>
</evidence>
<evidence type="ECO:0000313" key="9">
    <source>
        <dbReference type="EMBL" id="MFK2878951.1"/>
    </source>
</evidence>
<evidence type="ECO:0000259" key="8">
    <source>
        <dbReference type="Pfam" id="PF12704"/>
    </source>
</evidence>
<feature type="transmembrane region" description="Helical" evidence="6">
    <location>
        <begin position="21"/>
        <end position="41"/>
    </location>
</feature>
<reference evidence="9 10" key="1">
    <citation type="submission" date="2020-10" db="EMBL/GenBank/DDBJ databases">
        <title>Phylogeny of dyella-like bacteria.</title>
        <authorList>
            <person name="Fu J."/>
        </authorList>
    </citation>
    <scope>NUCLEOTIDE SEQUENCE [LARGE SCALE GENOMIC DNA]</scope>
    <source>
        <strain evidence="9 10">KACC 19113</strain>
    </source>
</reference>
<dbReference type="PANTHER" id="PTHR30572:SF18">
    <property type="entry name" value="ABC-TYPE MACROLIDE FAMILY EXPORT SYSTEM PERMEASE COMPONENT 2"/>
    <property type="match status" value="1"/>
</dbReference>
<gene>
    <name evidence="9" type="ORF">ISP25_17940</name>
</gene>
<dbReference type="EMBL" id="JADIKK010000008">
    <property type="protein sequence ID" value="MFK2878951.1"/>
    <property type="molecule type" value="Genomic_DNA"/>
</dbReference>
<keyword evidence="3 6" id="KW-0812">Transmembrane</keyword>
<evidence type="ECO:0000256" key="4">
    <source>
        <dbReference type="ARBA" id="ARBA00022989"/>
    </source>
</evidence>
<organism evidence="9 10">
    <name type="scientific">Rhodanobacter hydrolyticus</name>
    <dbReference type="NCBI Taxonomy" id="2250595"/>
    <lineage>
        <taxon>Bacteria</taxon>
        <taxon>Pseudomonadati</taxon>
        <taxon>Pseudomonadota</taxon>
        <taxon>Gammaproteobacteria</taxon>
        <taxon>Lysobacterales</taxon>
        <taxon>Rhodanobacteraceae</taxon>
        <taxon>Rhodanobacter</taxon>
    </lineage>
</organism>
<feature type="transmembrane region" description="Helical" evidence="6">
    <location>
        <begin position="371"/>
        <end position="394"/>
    </location>
</feature>
<evidence type="ECO:0000256" key="1">
    <source>
        <dbReference type="ARBA" id="ARBA00004651"/>
    </source>
</evidence>
<proteinExistence type="predicted"/>
<feature type="transmembrane region" description="Helical" evidence="6">
    <location>
        <begin position="316"/>
        <end position="338"/>
    </location>
</feature>
<evidence type="ECO:0000256" key="5">
    <source>
        <dbReference type="ARBA" id="ARBA00023136"/>
    </source>
</evidence>
<evidence type="ECO:0000259" key="7">
    <source>
        <dbReference type="Pfam" id="PF02687"/>
    </source>
</evidence>
<comment type="subcellular location">
    <subcellularLocation>
        <location evidence="1">Cell membrane</location>
        <topology evidence="1">Multi-pass membrane protein</topology>
    </subcellularLocation>
</comment>
<name>A0ABW8J9H0_9GAMM</name>
<evidence type="ECO:0000256" key="3">
    <source>
        <dbReference type="ARBA" id="ARBA00022692"/>
    </source>
</evidence>
<sequence length="443" mass="48101">MFAYYFQLGLRSLRRNPALTALMVMAIGFGVAASMITYSVFRAVSGNPIPDKSAQLFTPQVDSWGPQQNLKGGEPPNALDYVDAMALLHAHAAKRQTLLYPVQLAVMPDASHELPLNVGGYAVDDDFFAMFEVPFRYGGGWGALDDDARAADVVISTELNQKLFGGANSVGRTVNLSGHDYRVVGVASHWNPNPRFYDLFSTNGFAGLGELSGEPDFYLPVTRALDLHMYTAGSNSCRGALSYISWAEYTQSTCVWITPWVELDSAAEVASYHAFLTHYAAEQQHAGRFNWAPNVRLRDVAQWLDYQQVVPPESRISLAVALGFFLICLVNTIGLLLAKFMRRAGEIGVRRALGATRGEIYAQYLTEAGTVGLAGGLLGLLLTAVGVSGVGILFQPEIAQLARLDFSLVGLTLVVAIVATVLAAFYPAWRAAHVQPAWQLKSS</sequence>
<dbReference type="Proteomes" id="UP001620339">
    <property type="component" value="Unassembled WGS sequence"/>
</dbReference>
<feature type="domain" description="MacB-like periplasmic core" evidence="8">
    <location>
        <begin position="20"/>
        <end position="224"/>
    </location>
</feature>
<dbReference type="InterPro" id="IPR025857">
    <property type="entry name" value="MacB_PCD"/>
</dbReference>
<keyword evidence="4 6" id="KW-1133">Transmembrane helix</keyword>
<dbReference type="RefSeq" id="WP_404615844.1">
    <property type="nucleotide sequence ID" value="NZ_JADIKK010000008.1"/>
</dbReference>
<feature type="domain" description="ABC3 transporter permease C-terminal" evidence="7">
    <location>
        <begin position="320"/>
        <end position="436"/>
    </location>
</feature>
<dbReference type="Pfam" id="PF02687">
    <property type="entry name" value="FtsX"/>
    <property type="match status" value="1"/>
</dbReference>
<accession>A0ABW8J9H0</accession>